<dbReference type="InterPro" id="IPR015424">
    <property type="entry name" value="PyrdxlP-dep_Trfase"/>
</dbReference>
<dbReference type="Pfam" id="PF00155">
    <property type="entry name" value="Aminotran_1_2"/>
    <property type="match status" value="1"/>
</dbReference>
<dbReference type="Gene3D" id="1.10.10.10">
    <property type="entry name" value="Winged helix-like DNA-binding domain superfamily/Winged helix DNA-binding domain"/>
    <property type="match status" value="1"/>
</dbReference>
<dbReference type="GO" id="GO:0030170">
    <property type="term" value="F:pyridoxal phosphate binding"/>
    <property type="evidence" value="ECO:0007669"/>
    <property type="project" value="InterPro"/>
</dbReference>
<keyword evidence="4" id="KW-0805">Transcription regulation</keyword>
<dbReference type="InterPro" id="IPR036390">
    <property type="entry name" value="WH_DNA-bd_sf"/>
</dbReference>
<dbReference type="InterPro" id="IPR015421">
    <property type="entry name" value="PyrdxlP-dep_Trfase_major"/>
</dbReference>
<accession>A0A0R1GMU0</accession>
<dbReference type="Proteomes" id="UP000051461">
    <property type="component" value="Unassembled WGS sequence"/>
</dbReference>
<dbReference type="GO" id="GO:0003700">
    <property type="term" value="F:DNA-binding transcription factor activity"/>
    <property type="evidence" value="ECO:0007669"/>
    <property type="project" value="InterPro"/>
</dbReference>
<dbReference type="SMART" id="SM00345">
    <property type="entry name" value="HTH_GNTR"/>
    <property type="match status" value="1"/>
</dbReference>
<dbReference type="PROSITE" id="PS50949">
    <property type="entry name" value="HTH_GNTR"/>
    <property type="match status" value="1"/>
</dbReference>
<dbReference type="PRINTS" id="PR00035">
    <property type="entry name" value="HTHGNTR"/>
</dbReference>
<keyword evidence="3" id="KW-0663">Pyridoxal phosphate</keyword>
<dbReference type="InterPro" id="IPR036388">
    <property type="entry name" value="WH-like_DNA-bd_sf"/>
</dbReference>
<dbReference type="CDD" id="cd00609">
    <property type="entry name" value="AAT_like"/>
    <property type="match status" value="1"/>
</dbReference>
<gene>
    <name evidence="8" type="ORF">FC07_GL002048</name>
</gene>
<dbReference type="InterPro" id="IPR000524">
    <property type="entry name" value="Tscrpt_reg_HTH_GntR"/>
</dbReference>
<dbReference type="PANTHER" id="PTHR46577">
    <property type="entry name" value="HTH-TYPE TRANSCRIPTIONAL REGULATORY PROTEIN GABR"/>
    <property type="match status" value="1"/>
</dbReference>
<keyword evidence="5" id="KW-0238">DNA-binding</keyword>
<dbReference type="InterPro" id="IPR015422">
    <property type="entry name" value="PyrdxlP-dep_Trfase_small"/>
</dbReference>
<evidence type="ECO:0000313" key="8">
    <source>
        <dbReference type="EMBL" id="KRK32618.1"/>
    </source>
</evidence>
<evidence type="ECO:0000256" key="3">
    <source>
        <dbReference type="ARBA" id="ARBA00022898"/>
    </source>
</evidence>
<sequence length="478" mass="53285">MQVQFHWQRQDTAQPLYQQLIQYCQQEIAQGNWLVGQTLPAQRVLAKQLGVNRSTISLVYQQLQAAGLISGHRGGGTTIISNTWSLLMQQKNLNWADYVASGPFNANLPTIQTINRTEFNTPLRLSTGELAPSLLPKALFQTALQQVSDQLTQLNYLPPQGDLALRQQLVTQLERWQIHTTPAQILITSGSLQALQLISVSLLNQQATVYTENPTYLKSLEVFQSAGIQLVGLPLTGSGLAYWQLPETPAQQVLYTIPSFHNPTGQVMTLAQRQALLTFAQKRQLPIIEDTAYQDLWFTTPPPAPLKALDQTGAVIYLGTCSKNLAPGLRLGWVVAPEPIIQRLADVKMQTDYGASSLSQSTYAAILAQPAYQTYLTDLRQQLAQRCQAALDAVTTYLTPYATWQAPTGGFYLWVKFDPRLNLTRLFQAAQQQGILFNPGTVYSFRKSQAIRFSFAYAEPADFRRGIQLLAQLIKAQF</sequence>
<evidence type="ECO:0000313" key="9">
    <source>
        <dbReference type="Proteomes" id="UP000051461"/>
    </source>
</evidence>
<keyword evidence="8" id="KW-0808">Transferase</keyword>
<evidence type="ECO:0000256" key="6">
    <source>
        <dbReference type="ARBA" id="ARBA00023163"/>
    </source>
</evidence>
<dbReference type="OrthoDB" id="9802328at2"/>
<dbReference type="SUPFAM" id="SSF46785">
    <property type="entry name" value="Winged helix' DNA-binding domain"/>
    <property type="match status" value="1"/>
</dbReference>
<dbReference type="GO" id="GO:0003677">
    <property type="term" value="F:DNA binding"/>
    <property type="evidence" value="ECO:0007669"/>
    <property type="project" value="UniProtKB-KW"/>
</dbReference>
<dbReference type="Gene3D" id="3.90.1150.10">
    <property type="entry name" value="Aspartate Aminotransferase, domain 1"/>
    <property type="match status" value="1"/>
</dbReference>
<proteinExistence type="inferred from homology"/>
<comment type="similarity">
    <text evidence="1">In the C-terminal section; belongs to the class-I pyridoxal-phosphate-dependent aminotransferase family.</text>
</comment>
<reference evidence="8 9" key="1">
    <citation type="journal article" date="2015" name="Genome Announc.">
        <title>Expanding the biotechnology potential of lactobacilli through comparative genomics of 213 strains and associated genera.</title>
        <authorList>
            <person name="Sun Z."/>
            <person name="Harris H.M."/>
            <person name="McCann A."/>
            <person name="Guo C."/>
            <person name="Argimon S."/>
            <person name="Zhang W."/>
            <person name="Yang X."/>
            <person name="Jeffery I.B."/>
            <person name="Cooney J.C."/>
            <person name="Kagawa T.F."/>
            <person name="Liu W."/>
            <person name="Song Y."/>
            <person name="Salvetti E."/>
            <person name="Wrobel A."/>
            <person name="Rasinkangas P."/>
            <person name="Parkhill J."/>
            <person name="Rea M.C."/>
            <person name="O'Sullivan O."/>
            <person name="Ritari J."/>
            <person name="Douillard F.P."/>
            <person name="Paul Ross R."/>
            <person name="Yang R."/>
            <person name="Briner A.E."/>
            <person name="Felis G.E."/>
            <person name="de Vos W.M."/>
            <person name="Barrangou R."/>
            <person name="Klaenhammer T.R."/>
            <person name="Caufield P.W."/>
            <person name="Cui Y."/>
            <person name="Zhang H."/>
            <person name="O'Toole P.W."/>
        </authorList>
    </citation>
    <scope>NUCLEOTIDE SEQUENCE [LARGE SCALE GENOMIC DNA]</scope>
    <source>
        <strain evidence="8 9">DSM 20003</strain>
    </source>
</reference>
<evidence type="ECO:0000259" key="7">
    <source>
        <dbReference type="PROSITE" id="PS50949"/>
    </source>
</evidence>
<evidence type="ECO:0000256" key="4">
    <source>
        <dbReference type="ARBA" id="ARBA00023015"/>
    </source>
</evidence>
<evidence type="ECO:0000256" key="5">
    <source>
        <dbReference type="ARBA" id="ARBA00023125"/>
    </source>
</evidence>
<dbReference type="EMBL" id="AZDA01000140">
    <property type="protein sequence ID" value="KRK32618.1"/>
    <property type="molecule type" value="Genomic_DNA"/>
</dbReference>
<dbReference type="SUPFAM" id="SSF53383">
    <property type="entry name" value="PLP-dependent transferases"/>
    <property type="match status" value="1"/>
</dbReference>
<dbReference type="InterPro" id="IPR051446">
    <property type="entry name" value="HTH_trans_reg/aminotransferase"/>
</dbReference>
<protein>
    <submittedName>
        <fullName evidence="8">Aminotransferase</fullName>
    </submittedName>
</protein>
<evidence type="ECO:0000256" key="1">
    <source>
        <dbReference type="ARBA" id="ARBA00005384"/>
    </source>
</evidence>
<dbReference type="GO" id="GO:0008483">
    <property type="term" value="F:transaminase activity"/>
    <property type="evidence" value="ECO:0007669"/>
    <property type="project" value="UniProtKB-KW"/>
</dbReference>
<evidence type="ECO:0000256" key="2">
    <source>
        <dbReference type="ARBA" id="ARBA00022576"/>
    </source>
</evidence>
<dbReference type="Gene3D" id="3.40.640.10">
    <property type="entry name" value="Type I PLP-dependent aspartate aminotransferase-like (Major domain)"/>
    <property type="match status" value="1"/>
</dbReference>
<dbReference type="InterPro" id="IPR004839">
    <property type="entry name" value="Aminotransferase_I/II_large"/>
</dbReference>
<dbReference type="STRING" id="1423726.FC07_GL002048"/>
<organism evidence="8 9">
    <name type="scientific">Loigolactobacillus bifermentans DSM 20003</name>
    <dbReference type="NCBI Taxonomy" id="1423726"/>
    <lineage>
        <taxon>Bacteria</taxon>
        <taxon>Bacillati</taxon>
        <taxon>Bacillota</taxon>
        <taxon>Bacilli</taxon>
        <taxon>Lactobacillales</taxon>
        <taxon>Lactobacillaceae</taxon>
        <taxon>Loigolactobacillus</taxon>
    </lineage>
</organism>
<feature type="domain" description="HTH gntR-type" evidence="7">
    <location>
        <begin position="14"/>
        <end position="82"/>
    </location>
</feature>
<comment type="caution">
    <text evidence="8">The sequence shown here is derived from an EMBL/GenBank/DDBJ whole genome shotgun (WGS) entry which is preliminary data.</text>
</comment>
<keyword evidence="6" id="KW-0804">Transcription</keyword>
<dbReference type="PANTHER" id="PTHR46577:SF2">
    <property type="entry name" value="TRANSCRIPTIONAL REGULATORY PROTEIN"/>
    <property type="match status" value="1"/>
</dbReference>
<dbReference type="RefSeq" id="WP_057905879.1">
    <property type="nucleotide sequence ID" value="NZ_AZDA01000140.1"/>
</dbReference>
<name>A0A0R1GMU0_9LACO</name>
<dbReference type="AlphaFoldDB" id="A0A0R1GMU0"/>
<dbReference type="PATRIC" id="fig|1423726.3.peg.2125"/>
<dbReference type="CDD" id="cd07377">
    <property type="entry name" value="WHTH_GntR"/>
    <property type="match status" value="1"/>
</dbReference>
<keyword evidence="2 8" id="KW-0032">Aminotransferase</keyword>
<dbReference type="Pfam" id="PF00392">
    <property type="entry name" value="GntR"/>
    <property type="match status" value="1"/>
</dbReference>
<keyword evidence="9" id="KW-1185">Reference proteome</keyword>